<dbReference type="EMBL" id="KQ979690">
    <property type="protein sequence ID" value="KYN19757.1"/>
    <property type="molecule type" value="Genomic_DNA"/>
</dbReference>
<proteinExistence type="predicted"/>
<organism evidence="1 2">
    <name type="scientific">Trachymyrmex cornetzi</name>
    <dbReference type="NCBI Taxonomy" id="471704"/>
    <lineage>
        <taxon>Eukaryota</taxon>
        <taxon>Metazoa</taxon>
        <taxon>Ecdysozoa</taxon>
        <taxon>Arthropoda</taxon>
        <taxon>Hexapoda</taxon>
        <taxon>Insecta</taxon>
        <taxon>Pterygota</taxon>
        <taxon>Neoptera</taxon>
        <taxon>Endopterygota</taxon>
        <taxon>Hymenoptera</taxon>
        <taxon>Apocrita</taxon>
        <taxon>Aculeata</taxon>
        <taxon>Formicoidea</taxon>
        <taxon>Formicidae</taxon>
        <taxon>Myrmicinae</taxon>
        <taxon>Trachymyrmex</taxon>
    </lineage>
</organism>
<gene>
    <name evidence="1" type="ORF">ALC57_07910</name>
</gene>
<dbReference type="Proteomes" id="UP000078492">
    <property type="component" value="Unassembled WGS sequence"/>
</dbReference>
<sequence length="116" mass="13215">MPSRGLSGDLAIAVVRKDIEFNIISGFHGLDSGFYVLGIRIINLSINFNIVSVYRRPGGSLSVSDFRHLFDFDPGDCESIFLWDYNAHNTMWNCTIDLRILNMELYSRNYKKGCTV</sequence>
<dbReference type="InterPro" id="IPR036691">
    <property type="entry name" value="Endo/exonu/phosph_ase_sf"/>
</dbReference>
<evidence type="ECO:0008006" key="3">
    <source>
        <dbReference type="Google" id="ProtNLM"/>
    </source>
</evidence>
<reference evidence="1 2" key="1">
    <citation type="submission" date="2015-09" db="EMBL/GenBank/DDBJ databases">
        <title>Trachymyrmex cornetzi WGS genome.</title>
        <authorList>
            <person name="Nygaard S."/>
            <person name="Hu H."/>
            <person name="Boomsma J."/>
            <person name="Zhang G."/>
        </authorList>
    </citation>
    <scope>NUCLEOTIDE SEQUENCE [LARGE SCALE GENOMIC DNA]</scope>
    <source>
        <strain evidence="1">Tcor2-1</strain>
        <tissue evidence="1">Whole body</tissue>
    </source>
</reference>
<name>A0A151J7W1_9HYME</name>
<dbReference type="AlphaFoldDB" id="A0A151J7W1"/>
<keyword evidence="2" id="KW-1185">Reference proteome</keyword>
<dbReference type="SUPFAM" id="SSF56219">
    <property type="entry name" value="DNase I-like"/>
    <property type="match status" value="1"/>
</dbReference>
<accession>A0A151J7W1</accession>
<protein>
    <recommendedName>
        <fullName evidence="3">Endonuclease/exonuclease/phosphatase domain-containing protein</fullName>
    </recommendedName>
</protein>
<evidence type="ECO:0000313" key="2">
    <source>
        <dbReference type="Proteomes" id="UP000078492"/>
    </source>
</evidence>
<evidence type="ECO:0000313" key="1">
    <source>
        <dbReference type="EMBL" id="KYN19757.1"/>
    </source>
</evidence>
<dbReference type="Gene3D" id="3.60.10.10">
    <property type="entry name" value="Endonuclease/exonuclease/phosphatase"/>
    <property type="match status" value="1"/>
</dbReference>